<comment type="catalytic activity">
    <reaction evidence="1">
        <text>S-ubiquitinyl-[E2 ubiquitin-conjugating enzyme]-L-cysteine + [acceptor protein]-L-lysine = [E2 ubiquitin-conjugating enzyme]-L-cysteine + N(6)-ubiquitinyl-[acceptor protein]-L-lysine.</text>
        <dbReference type="EC" id="2.3.2.27"/>
    </reaction>
</comment>
<feature type="domain" description="NEL" evidence="7">
    <location>
        <begin position="1569"/>
        <end position="1857"/>
    </location>
</feature>
<evidence type="ECO:0000256" key="4">
    <source>
        <dbReference type="ARBA" id="ARBA00022737"/>
    </source>
</evidence>
<dbReference type="Pfam" id="PF14496">
    <property type="entry name" value="NEL"/>
    <property type="match status" value="1"/>
</dbReference>
<keyword evidence="6" id="KW-0833">Ubl conjugation pathway</keyword>
<name>A0ABY7R7Z5_9PSED</name>
<dbReference type="PANTHER" id="PTHR48057">
    <property type="entry name" value="LEUCINE-RICH REPEAT SERINE/THREONINE-PROTEIN KINASE 1"/>
    <property type="match status" value="1"/>
</dbReference>
<keyword evidence="6" id="KW-0808">Transferase</keyword>
<dbReference type="InterPro" id="IPR001611">
    <property type="entry name" value="Leu-rich_rpt"/>
</dbReference>
<comment type="similarity">
    <text evidence="6">Belongs to the LRR-containing bacterial E3 ligase family.</text>
</comment>
<keyword evidence="6" id="KW-0832">Ubl conjugation</keyword>
<feature type="active site" description="Glycyl thioester intermediate" evidence="6">
    <location>
        <position position="1664"/>
    </location>
</feature>
<evidence type="ECO:0000256" key="1">
    <source>
        <dbReference type="ARBA" id="ARBA00000900"/>
    </source>
</evidence>
<dbReference type="SUPFAM" id="SSF52058">
    <property type="entry name" value="L domain-like"/>
    <property type="match status" value="1"/>
</dbReference>
<proteinExistence type="inferred from homology"/>
<dbReference type="Proteomes" id="UP001214301">
    <property type="component" value="Chromosome"/>
</dbReference>
<keyword evidence="6" id="KW-0964">Secreted</keyword>
<protein>
    <recommendedName>
        <fullName evidence="2">RING-type E3 ubiquitin transferase</fullName>
        <ecNumber evidence="2">2.3.2.27</ecNumber>
    </recommendedName>
</protein>
<keyword evidence="9" id="KW-1185">Reference proteome</keyword>
<dbReference type="RefSeq" id="WP_156310475.1">
    <property type="nucleotide sequence ID" value="NZ_CP116669.1"/>
</dbReference>
<dbReference type="PROSITE" id="PS51450">
    <property type="entry name" value="LRR"/>
    <property type="match status" value="1"/>
</dbReference>
<dbReference type="PROSITE" id="PS52053">
    <property type="entry name" value="NEL"/>
    <property type="match status" value="1"/>
</dbReference>
<dbReference type="Pfam" id="PF00560">
    <property type="entry name" value="LRR_1"/>
    <property type="match status" value="2"/>
</dbReference>
<keyword evidence="5" id="KW-0843">Virulence</keyword>
<comment type="PTM">
    <text evidence="6">Ubiquitinated in the presence of host E1 ubiquitin-activating enzyme, E2 ubiquitin-conjugating enzyme and ubiquitin.</text>
</comment>
<organism evidence="8 9">
    <name type="scientific">Pseudomonas capeferrum</name>
    <dbReference type="NCBI Taxonomy" id="1495066"/>
    <lineage>
        <taxon>Bacteria</taxon>
        <taxon>Pseudomonadati</taxon>
        <taxon>Pseudomonadota</taxon>
        <taxon>Gammaproteobacteria</taxon>
        <taxon>Pseudomonadales</taxon>
        <taxon>Pseudomonadaceae</taxon>
        <taxon>Pseudomonas</taxon>
    </lineage>
</organism>
<dbReference type="Gene3D" id="1.20.58.360">
    <property type="entry name" value="Shigella T3SS effector IpaH defines"/>
    <property type="match status" value="1"/>
</dbReference>
<evidence type="ECO:0000256" key="3">
    <source>
        <dbReference type="ARBA" id="ARBA00022614"/>
    </source>
</evidence>
<dbReference type="EMBL" id="CP116669">
    <property type="protein sequence ID" value="WCH99884.1"/>
    <property type="molecule type" value="Genomic_DNA"/>
</dbReference>
<dbReference type="Gene3D" id="3.80.10.10">
    <property type="entry name" value="Ribonuclease Inhibitor"/>
    <property type="match status" value="2"/>
</dbReference>
<evidence type="ECO:0000256" key="6">
    <source>
        <dbReference type="PROSITE-ProRule" id="PRU01398"/>
    </source>
</evidence>
<accession>A0ABY7R7Z5</accession>
<evidence type="ECO:0000313" key="8">
    <source>
        <dbReference type="EMBL" id="WCH99884.1"/>
    </source>
</evidence>
<dbReference type="SMART" id="SM00369">
    <property type="entry name" value="LRR_TYP"/>
    <property type="match status" value="4"/>
</dbReference>
<reference evidence="8 9" key="1">
    <citation type="journal article" date="2020" name="Front. Microbiol.">
        <title>Toward Biorecycling: Isolation of a Soil Bacterium That Grows on a Polyurethane Oligomer and Monomer.</title>
        <authorList>
            <person name="Espinosa M.J.C."/>
            <person name="Blanco A.C."/>
            <person name="Schmidgall T."/>
            <person name="Atanasoff-Kardjalieff A.K."/>
            <person name="Kappelmeyer U."/>
            <person name="Tischler D."/>
            <person name="Pieper D.H."/>
            <person name="Heipieper H.J."/>
            <person name="Eberlein C."/>
        </authorList>
    </citation>
    <scope>NUCLEOTIDE SEQUENCE [LARGE SCALE GENOMIC DNA]</scope>
    <source>
        <strain evidence="8 9">TDA1</strain>
    </source>
</reference>
<keyword evidence="4" id="KW-0677">Repeat</keyword>
<keyword evidence="6" id="KW-1035">Host cytoplasm</keyword>
<dbReference type="InterPro" id="IPR003591">
    <property type="entry name" value="Leu-rich_rpt_typical-subtyp"/>
</dbReference>
<dbReference type="InterPro" id="IPR052595">
    <property type="entry name" value="LRRC69/RLP"/>
</dbReference>
<dbReference type="InterPro" id="IPR029487">
    <property type="entry name" value="NEL_dom"/>
</dbReference>
<dbReference type="InterPro" id="IPR032675">
    <property type="entry name" value="LRR_dom_sf"/>
</dbReference>
<dbReference type="InterPro" id="IPR046673">
    <property type="entry name" value="ToxA_N"/>
</dbReference>
<dbReference type="EC" id="2.3.2.27" evidence="2"/>
<sequence>MTHLPDASDDTSHPQALIEGKIPAWMVSTTPATHQHMRTALNTPAPWFAKACQEQPADARKLAREYEAYRHASSDANALFKALPDLETFAREQLTSAIEARFGLALDVTRTYLFNAGKAEAYQASMGADPFTAAQRAFKLATQSLLHCALQNFEAAEAEPGGLDGQTLKSVVLDNNQFLAHLPTGNPVQIAPQAFASLVRELDIGGQYQALLAAVYQPDSGGDGAAVSETLGKAEQCAFRLELHRAYLSNMLDLPLYEALLKLIRGDEVHYLESPMRWAFLKLFDVSVTGALVIGVVPFPELFLSYDTTRLPYKNVLVTYLPGAPVPLKVHSTVLEVQVHLREQLWAMQIRHLQQGVPARDSATFMEKLRDCLQPVDWSRVQPSPTHQGELTNRVRDPEAWVAVTLQPFNRSLLDELVSQKRQRRMDDASYHAVSTAQEDQKTTEKRRAYFAQLALGALNLGAFVVPGLGQLMLGLSLIQLSYEVFEGIENWADGDREQALDYLMDIVENVALTAVAVATGAADGTPAVEKIPVDMPSFIEELEPVVMPDGGSRLWLPDARPFAHDTVLPAGLQADEFGLYHHDGKAWLAIEGNTYSVTQAPGSTEYRLVHPSKALSYEPPLRHNGAGAWLLPADRPEQWPELPLFRRAGHLGAHFDDETALRILRVSGTQEDVLRRALCDSLRLPAQLEDTLSRFKLYQALEQRPELAEPNVLHSEFERHYRALPTPRMPGAEVIQSRYPQLPAPLTEELLRHASPSERAELAHGKVPTRLAEEVRCLAQQVRLNRAYEGLYLESVRNWDSDVLVLHTLEQLPGWSTETPITVEQRQRSPAQVASIGASEVPATTLIISARAGYVVMDSTRPDDLLSVHSSLPGALFEVLTAEQREALGVEDEQALRRRVQQAPLLPRAALRKVLGMQSVRPGFRSPMRLADGRLGYPLGGNRPRVASISRQTLLNSIRQIGQYAPIPRPAEQTLAALENRNLTRAQIDDMLSVLLEQRNQLQSRLADWRQLAARMPHQPPDDFERLMNAISQHWYDRAFLTASDAVGPLRLERLSLAQFPLELPEFFSASVTDLQLIETSPENYEGWNQHGPQLDSLTRQFANLRSLEISRNYRPEGTPSALQFSLPMIAQRLPALESLSLTNQNISLSSTDIDSLAGLTQLRRLDLSGNRFSEHYPPRFNELTLDYLGLDNMALDHWPEGVGFNTLTQVHHIGLRNNHIRILPHFLRDNHINIAEHALVSMQGNPLFEDEVRRVMLSEDGRASRFEMDQPEDVRARLAAQLAQRQQLRDAIDNYVNASSSAAPVSQAVMAARTRIAAALNEFWHNQEIGLTRAALRLNDVDLEHFPRRLPAFFTAQVHNLALDRVSGSTAQFDALLSRLARVTRLTIDEYQHAEQTLPSALLRLPGLTDIALRQSDLLIDQQVLDTLGGLPNLNSLDLTGNRMGTITHAPQALQTIRRLDLNSMALDQWPAWVDGLLPLEMLDLSDNQLTELPEHILANLDNDFPISSILLFSNPLTDEAVMRARASSDSQRSYTFAIDLSDSMSESSGEGGMGGHHHLPFLDPMADAPNVENWLLATDLENEALRDSWETLQGSGEAEHLLALVGRLRNAAPYQNGKTRVSFCQRVRKVLVSAVVNTQDLALFNLQAREALVQDNGDQTCHDGALLVFQNIELYIANQRLQIDAADTEGNLYRELRRLYRLQALDEVARSEAANRDEAEVRLTYRRELNAPLELGLPNDTLRYAINANIDELAYAELEVQRRELAEDFLNFAAANPRWVQYLRQAYADRFADIEHTYQTQVSELPDQYPDRPLSSLAEEFEALERNRQTRELRLIRELTSFADPDRKPRSSTE</sequence>
<evidence type="ECO:0000256" key="2">
    <source>
        <dbReference type="ARBA" id="ARBA00012483"/>
    </source>
</evidence>
<gene>
    <name evidence="8" type="ORF">PMC74_24540</name>
</gene>
<evidence type="ECO:0000313" key="9">
    <source>
        <dbReference type="Proteomes" id="UP001214301"/>
    </source>
</evidence>
<evidence type="ECO:0000256" key="5">
    <source>
        <dbReference type="ARBA" id="ARBA00023026"/>
    </source>
</evidence>
<keyword evidence="3" id="KW-0433">Leucine-rich repeat</keyword>
<evidence type="ECO:0000259" key="7">
    <source>
        <dbReference type="PROSITE" id="PS52053"/>
    </source>
</evidence>
<dbReference type="Pfam" id="PF20178">
    <property type="entry name" value="ToxA_N"/>
    <property type="match status" value="1"/>
</dbReference>